<dbReference type="Gene3D" id="1.10.4080.10">
    <property type="entry name" value="ADP-ribosylation/Crystallin J1"/>
    <property type="match status" value="1"/>
</dbReference>
<feature type="binding site" evidence="3">
    <location>
        <position position="58"/>
    </location>
    <ligand>
        <name>Mg(2+)</name>
        <dbReference type="ChEBI" id="CHEBI:18420"/>
        <label>1</label>
    </ligand>
</feature>
<keyword evidence="3" id="KW-0460">Magnesium</keyword>
<dbReference type="AlphaFoldDB" id="A0A2U1ZW59"/>
<sequence length="487" mass="51882">MLHLAHAQTDRACGVLLGSAAGDALGAGYEFARVSPDLVPEMIGGGLGNFAPGEWTDDTAQAVAIAQVVATGRDLRDGESMDEIARGFARWYAGDPPDVGIQTGAVLSRAGATPSAAAMTAAAREVHDRSGRSAGNGSLMRTGPVALAYLDDPEGCVETAMAISALTHFQDHAQEACALWSLMIRHAVLTGEIPVFDDVARWMPNAAVWRERLRNAESRPPSDFATNGWAVGALQAAWSAIAHTPVPEADPSRHLADALTTAIRIGHDTDTVAAIAGALLGARWGMTAVPARWRRILHGWPVIDSRELERLAVLGVTRGEGTKYGWPAVEHIDYVPLQYGRPALARHPHDDGVWLAGATALDRLPEDVDAVVTLCLTGRTQVPDGIEQITFRLQDVADPESNPNLDAVLLDAARTVRDLRREGRTVLVHCVAAHSRTPTVGIAYAMLRDVPLAEATAAVCRVLPAASPNAGFRAALARFDNRWRNVA</sequence>
<reference evidence="5 6" key="1">
    <citation type="submission" date="2018-03" db="EMBL/GenBank/DDBJ databases">
        <title>Genome assembly of novel Miniimonas species PCH200.</title>
        <authorList>
            <person name="Thakur V."/>
            <person name="Kumar V."/>
            <person name="Singh D."/>
        </authorList>
    </citation>
    <scope>NUCLEOTIDE SEQUENCE [LARGE SCALE GENOMIC DNA]</scope>
    <source>
        <strain evidence="5 6">PCH200</strain>
    </source>
</reference>
<evidence type="ECO:0000313" key="6">
    <source>
        <dbReference type="Proteomes" id="UP000245166"/>
    </source>
</evidence>
<gene>
    <name evidence="5" type="ORF">C8046_11635</name>
</gene>
<dbReference type="EMBL" id="PYHR01000002">
    <property type="protein sequence ID" value="PWD51204.1"/>
    <property type="molecule type" value="Genomic_DNA"/>
</dbReference>
<feature type="binding site" evidence="3">
    <location>
        <position position="268"/>
    </location>
    <ligand>
        <name>Mg(2+)</name>
        <dbReference type="ChEBI" id="CHEBI:18420"/>
        <label>1</label>
    </ligand>
</feature>
<dbReference type="GO" id="GO:0016787">
    <property type="term" value="F:hydrolase activity"/>
    <property type="evidence" value="ECO:0007669"/>
    <property type="project" value="UniProtKB-KW"/>
</dbReference>
<evidence type="ECO:0000256" key="2">
    <source>
        <dbReference type="ARBA" id="ARBA00022801"/>
    </source>
</evidence>
<evidence type="ECO:0000256" key="3">
    <source>
        <dbReference type="PIRSR" id="PIRSR605502-1"/>
    </source>
</evidence>
<comment type="similarity">
    <text evidence="1">Belongs to the ADP-ribosylglycohydrolase family.</text>
</comment>
<dbReference type="InterPro" id="IPR036705">
    <property type="entry name" value="Ribosyl_crysJ1_sf"/>
</dbReference>
<dbReference type="SUPFAM" id="SSF52799">
    <property type="entry name" value="(Phosphotyrosine protein) phosphatases II"/>
    <property type="match status" value="1"/>
</dbReference>
<keyword evidence="6" id="KW-1185">Reference proteome</keyword>
<dbReference type="SUPFAM" id="SSF101478">
    <property type="entry name" value="ADP-ribosylglycohydrolase"/>
    <property type="match status" value="1"/>
</dbReference>
<dbReference type="Gene3D" id="3.90.190.10">
    <property type="entry name" value="Protein tyrosine phosphatase superfamily"/>
    <property type="match status" value="1"/>
</dbReference>
<dbReference type="Pfam" id="PF03747">
    <property type="entry name" value="ADP_ribosyl_GH"/>
    <property type="match status" value="1"/>
</dbReference>
<dbReference type="PROSITE" id="PS50056">
    <property type="entry name" value="TYR_PHOSPHATASE_2"/>
    <property type="match status" value="1"/>
</dbReference>
<dbReference type="InterPro" id="IPR020422">
    <property type="entry name" value="TYR_PHOSPHATASE_DUAL_dom"/>
</dbReference>
<proteinExistence type="inferred from homology"/>
<dbReference type="InterPro" id="IPR029021">
    <property type="entry name" value="Prot-tyrosine_phosphatase-like"/>
</dbReference>
<comment type="cofactor">
    <cofactor evidence="3">
        <name>Mg(2+)</name>
        <dbReference type="ChEBI" id="CHEBI:18420"/>
    </cofactor>
    <text evidence="3">Binds 2 magnesium ions per subunit.</text>
</comment>
<dbReference type="InterPro" id="IPR005502">
    <property type="entry name" value="Ribosyl_crysJ1"/>
</dbReference>
<dbReference type="Proteomes" id="UP000245166">
    <property type="component" value="Unassembled WGS sequence"/>
</dbReference>
<dbReference type="GO" id="GO:0046872">
    <property type="term" value="F:metal ion binding"/>
    <property type="evidence" value="ECO:0007669"/>
    <property type="project" value="UniProtKB-KW"/>
</dbReference>
<dbReference type="PANTHER" id="PTHR16222:SF24">
    <property type="entry name" value="ADP-RIBOSYLHYDROLASE ARH3"/>
    <property type="match status" value="1"/>
</dbReference>
<dbReference type="OrthoDB" id="9798107at2"/>
<name>A0A2U1ZW59_9MICO</name>
<dbReference type="InterPro" id="IPR000387">
    <property type="entry name" value="Tyr_Pase_dom"/>
</dbReference>
<evidence type="ECO:0000256" key="1">
    <source>
        <dbReference type="ARBA" id="ARBA00010702"/>
    </source>
</evidence>
<comment type="caution">
    <text evidence="5">The sequence shown here is derived from an EMBL/GenBank/DDBJ whole genome shotgun (WGS) entry which is preliminary data.</text>
</comment>
<dbReference type="PANTHER" id="PTHR16222">
    <property type="entry name" value="ADP-RIBOSYLGLYCOHYDROLASE"/>
    <property type="match status" value="1"/>
</dbReference>
<feature type="binding site" evidence="3">
    <location>
        <position position="270"/>
    </location>
    <ligand>
        <name>Mg(2+)</name>
        <dbReference type="ChEBI" id="CHEBI:18420"/>
        <label>1</label>
    </ligand>
</feature>
<feature type="binding site" evidence="3">
    <location>
        <position position="57"/>
    </location>
    <ligand>
        <name>Mg(2+)</name>
        <dbReference type="ChEBI" id="CHEBI:18420"/>
        <label>1</label>
    </ligand>
</feature>
<evidence type="ECO:0000259" key="4">
    <source>
        <dbReference type="PROSITE" id="PS50056"/>
    </source>
</evidence>
<dbReference type="InterPro" id="IPR000340">
    <property type="entry name" value="Dual-sp_phosphatase_cat-dom"/>
</dbReference>
<accession>A0A2U1ZW59</accession>
<keyword evidence="3" id="KW-0479">Metal-binding</keyword>
<feature type="domain" description="Tyrosine specific protein phosphatases" evidence="4">
    <location>
        <begin position="407"/>
        <end position="459"/>
    </location>
</feature>
<evidence type="ECO:0000313" key="5">
    <source>
        <dbReference type="EMBL" id="PWD51204.1"/>
    </source>
</evidence>
<dbReference type="Pfam" id="PF00782">
    <property type="entry name" value="DSPc"/>
    <property type="match status" value="1"/>
</dbReference>
<protein>
    <submittedName>
        <fullName evidence="5">Ribosylglycohydrolase</fullName>
    </submittedName>
</protein>
<dbReference type="RefSeq" id="WP_109229585.1">
    <property type="nucleotide sequence ID" value="NZ_PYHR01000002.1"/>
</dbReference>
<feature type="binding site" evidence="3">
    <location>
        <position position="271"/>
    </location>
    <ligand>
        <name>Mg(2+)</name>
        <dbReference type="ChEBI" id="CHEBI:18420"/>
        <label>1</label>
    </ligand>
</feature>
<dbReference type="CDD" id="cd14498">
    <property type="entry name" value="DSP"/>
    <property type="match status" value="1"/>
</dbReference>
<keyword evidence="2" id="KW-0378">Hydrolase</keyword>
<dbReference type="InterPro" id="IPR050792">
    <property type="entry name" value="ADP-ribosylglycohydrolase"/>
</dbReference>
<dbReference type="SMART" id="SM00195">
    <property type="entry name" value="DSPc"/>
    <property type="match status" value="1"/>
</dbReference>
<organism evidence="5 6">
    <name type="scientific">Serinibacter arcticus</name>
    <dbReference type="NCBI Taxonomy" id="1655435"/>
    <lineage>
        <taxon>Bacteria</taxon>
        <taxon>Bacillati</taxon>
        <taxon>Actinomycetota</taxon>
        <taxon>Actinomycetes</taxon>
        <taxon>Micrococcales</taxon>
        <taxon>Beutenbergiaceae</taxon>
        <taxon>Serinibacter</taxon>
    </lineage>
</organism>
<feature type="binding site" evidence="3">
    <location>
        <position position="56"/>
    </location>
    <ligand>
        <name>Mg(2+)</name>
        <dbReference type="ChEBI" id="CHEBI:18420"/>
        <label>1</label>
    </ligand>
</feature>